<comment type="caution">
    <text evidence="1">The sequence shown here is derived from an EMBL/GenBank/DDBJ whole genome shotgun (WGS) entry which is preliminary data.</text>
</comment>
<reference evidence="1" key="2">
    <citation type="submission" date="2020-09" db="EMBL/GenBank/DDBJ databases">
        <authorList>
            <person name="Sun Q."/>
            <person name="Zhou Y."/>
        </authorList>
    </citation>
    <scope>NUCLEOTIDE SEQUENCE</scope>
    <source>
        <strain evidence="1">CGMCC 4.7430</strain>
    </source>
</reference>
<dbReference type="AlphaFoldDB" id="A0A918A7V5"/>
<evidence type="ECO:0000313" key="2">
    <source>
        <dbReference type="Proteomes" id="UP000660745"/>
    </source>
</evidence>
<dbReference type="InterPro" id="IPR021243">
    <property type="entry name" value="DUF2804"/>
</dbReference>
<accession>A0A918A7V5</accession>
<dbReference type="PANTHER" id="PTHR35868">
    <property type="entry name" value="DUF2804 DOMAIN-CONTAINING PROTEIN-RELATED"/>
    <property type="match status" value="1"/>
</dbReference>
<dbReference type="EMBL" id="BMNK01000009">
    <property type="protein sequence ID" value="GGP10402.1"/>
    <property type="molecule type" value="Genomic_DNA"/>
</dbReference>
<name>A0A918A7V5_9ACTN</name>
<dbReference type="Pfam" id="PF10974">
    <property type="entry name" value="DUF2804"/>
    <property type="match status" value="1"/>
</dbReference>
<dbReference type="RefSeq" id="WP_225277646.1">
    <property type="nucleotide sequence ID" value="NZ_BMNK01000009.1"/>
</dbReference>
<gene>
    <name evidence="1" type="ORF">GCM10012278_49890</name>
</gene>
<dbReference type="Proteomes" id="UP000660745">
    <property type="component" value="Unassembled WGS sequence"/>
</dbReference>
<evidence type="ECO:0000313" key="1">
    <source>
        <dbReference type="EMBL" id="GGP10402.1"/>
    </source>
</evidence>
<evidence type="ECO:0008006" key="3">
    <source>
        <dbReference type="Google" id="ProtNLM"/>
    </source>
</evidence>
<dbReference type="PANTHER" id="PTHR35868:SF3">
    <property type="entry name" value="DUF2804 DOMAIN-CONTAINING PROTEIN"/>
    <property type="match status" value="1"/>
</dbReference>
<proteinExistence type="predicted"/>
<sequence length="329" mass="36405">MISRTGETEITAPVDLCLPDGRLDPEAVGWTRRPLHRANLRGWGRTKRWEYWGVVTPAHVIGIVASSIDYAGVHGIYVLDRATGAEVSKDAVVPLARGTVMPDRSGEGTARARGGSLAIDIRQSPGGTTLRAVAPGVEVDLEMPLPDGHESLGVVVPWGPRLFQYTVKDVGRPVRGRLVLDSAEHLVREEDSFAVLDHGRGRWPYRMVWNWAAGSAPGRAIQLGGKWTEGTGMTENALFVDGRLHKIGEELAWHYDRDDWLRPWRITGDRVEAEFTPFHERVARTELGVVGSETHQCFGHFSGRAQADDGAWIDLDGLTGWAEEARQRW</sequence>
<reference evidence="1" key="1">
    <citation type="journal article" date="2014" name="Int. J. Syst. Evol. Microbiol.">
        <title>Complete genome sequence of Corynebacterium casei LMG S-19264T (=DSM 44701T), isolated from a smear-ripened cheese.</title>
        <authorList>
            <consortium name="US DOE Joint Genome Institute (JGI-PGF)"/>
            <person name="Walter F."/>
            <person name="Albersmeier A."/>
            <person name="Kalinowski J."/>
            <person name="Ruckert C."/>
        </authorList>
    </citation>
    <scope>NUCLEOTIDE SEQUENCE</scope>
    <source>
        <strain evidence="1">CGMCC 4.7430</strain>
    </source>
</reference>
<protein>
    <recommendedName>
        <fullName evidence="3">DUF2804 domain-containing protein</fullName>
    </recommendedName>
</protein>
<keyword evidence="2" id="KW-1185">Reference proteome</keyword>
<organism evidence="1 2">
    <name type="scientific">Nonomuraea glycinis</name>
    <dbReference type="NCBI Taxonomy" id="2047744"/>
    <lineage>
        <taxon>Bacteria</taxon>
        <taxon>Bacillati</taxon>
        <taxon>Actinomycetota</taxon>
        <taxon>Actinomycetes</taxon>
        <taxon>Streptosporangiales</taxon>
        <taxon>Streptosporangiaceae</taxon>
        <taxon>Nonomuraea</taxon>
    </lineage>
</organism>